<reference evidence="4" key="1">
    <citation type="journal article" date="2017" name="Proc. Natl. Acad. Sci. U.S.A.">
        <title>Simulation of Deepwater Horizon oil plume reveals substrate specialization within a complex community of hydrocarbon degraders.</title>
        <authorList>
            <person name="Hu P."/>
            <person name="Dubinsky E.A."/>
            <person name="Probst A.J."/>
            <person name="Wang J."/>
            <person name="Sieber C.M.K."/>
            <person name="Tom L.M."/>
            <person name="Gardinali P."/>
            <person name="Banfield J.F."/>
            <person name="Atlas R.M."/>
            <person name="Andersen G.L."/>
        </authorList>
    </citation>
    <scope>NUCLEOTIDE SEQUENCE [LARGE SCALE GENOMIC DNA]</scope>
</reference>
<dbReference type="AlphaFoldDB" id="A0A1Y5ESK8"/>
<gene>
    <name evidence="3" type="ORF">A9Q75_04060</name>
</gene>
<protein>
    <submittedName>
        <fullName evidence="3">Methylamine dehydrogenase</fullName>
    </submittedName>
</protein>
<dbReference type="Gene3D" id="3.40.30.10">
    <property type="entry name" value="Glutaredoxin"/>
    <property type="match status" value="1"/>
</dbReference>
<evidence type="ECO:0000259" key="2">
    <source>
        <dbReference type="PROSITE" id="PS51352"/>
    </source>
</evidence>
<dbReference type="GO" id="GO:0016209">
    <property type="term" value="F:antioxidant activity"/>
    <property type="evidence" value="ECO:0007669"/>
    <property type="project" value="InterPro"/>
</dbReference>
<sequence>MDLLVISNIVLWIIVVVFAVVIYALTRQIGVLYERVAPAGALAINQKLETGQVAPELTLQTMASTLVNVGGSRDNGHSQLLFFISPTCPVCKTLLPAIKSAAKAEADWVDVVFASDGKNDDHQGLIDQQGLANFPYIVSEVLGKSFGIAKLPYAVLIDQQGVIASMGIINSREHIDSLFEAKEHQVASIQEFMSKQAYPAK</sequence>
<dbReference type="PROSITE" id="PS51352">
    <property type="entry name" value="THIOREDOXIN_2"/>
    <property type="match status" value="1"/>
</dbReference>
<keyword evidence="1" id="KW-1133">Transmembrane helix</keyword>
<feature type="domain" description="Thioredoxin" evidence="2">
    <location>
        <begin position="48"/>
        <end position="187"/>
    </location>
</feature>
<evidence type="ECO:0000313" key="3">
    <source>
        <dbReference type="EMBL" id="OUR83805.1"/>
    </source>
</evidence>
<organism evidence="3 4">
    <name type="scientific">Colwellia psychrerythraea</name>
    <name type="common">Vibrio psychroerythus</name>
    <dbReference type="NCBI Taxonomy" id="28229"/>
    <lineage>
        <taxon>Bacteria</taxon>
        <taxon>Pseudomonadati</taxon>
        <taxon>Pseudomonadota</taxon>
        <taxon>Gammaproteobacteria</taxon>
        <taxon>Alteromonadales</taxon>
        <taxon>Colwelliaceae</taxon>
        <taxon>Colwellia</taxon>
    </lineage>
</organism>
<keyword evidence="1" id="KW-0812">Transmembrane</keyword>
<comment type="caution">
    <text evidence="3">The sequence shown here is derived from an EMBL/GenBank/DDBJ whole genome shotgun (WGS) entry which is preliminary data.</text>
</comment>
<feature type="transmembrane region" description="Helical" evidence="1">
    <location>
        <begin position="6"/>
        <end position="25"/>
    </location>
</feature>
<dbReference type="GO" id="GO:0016491">
    <property type="term" value="F:oxidoreductase activity"/>
    <property type="evidence" value="ECO:0007669"/>
    <property type="project" value="InterPro"/>
</dbReference>
<name>A0A1Y5ESK8_COLPS</name>
<dbReference type="SUPFAM" id="SSF52833">
    <property type="entry name" value="Thioredoxin-like"/>
    <property type="match status" value="1"/>
</dbReference>
<accession>A0A1Y5ESK8</accession>
<keyword evidence="1" id="KW-0472">Membrane</keyword>
<dbReference type="InterPro" id="IPR013766">
    <property type="entry name" value="Thioredoxin_domain"/>
</dbReference>
<dbReference type="InterPro" id="IPR000866">
    <property type="entry name" value="AhpC/TSA"/>
</dbReference>
<evidence type="ECO:0000256" key="1">
    <source>
        <dbReference type="SAM" id="Phobius"/>
    </source>
</evidence>
<proteinExistence type="predicted"/>
<dbReference type="Pfam" id="PF00578">
    <property type="entry name" value="AhpC-TSA"/>
    <property type="match status" value="1"/>
</dbReference>
<dbReference type="InterPro" id="IPR036249">
    <property type="entry name" value="Thioredoxin-like_sf"/>
</dbReference>
<dbReference type="EMBL" id="MAAF01000025">
    <property type="protein sequence ID" value="OUR83805.1"/>
    <property type="molecule type" value="Genomic_DNA"/>
</dbReference>
<dbReference type="Proteomes" id="UP000243053">
    <property type="component" value="Unassembled WGS sequence"/>
</dbReference>
<evidence type="ECO:0000313" key="4">
    <source>
        <dbReference type="Proteomes" id="UP000243053"/>
    </source>
</evidence>